<dbReference type="EMBL" id="CP069188">
    <property type="protein sequence ID" value="QRV15010.1"/>
    <property type="molecule type" value="Genomic_DNA"/>
</dbReference>
<protein>
    <submittedName>
        <fullName evidence="2">Uncharacterized protein</fullName>
    </submittedName>
</protein>
<evidence type="ECO:0000313" key="3">
    <source>
        <dbReference type="Proteomes" id="UP000637819"/>
    </source>
</evidence>
<accession>A0A8T8E0R5</accession>
<feature type="compositionally biased region" description="Basic and acidic residues" evidence="1">
    <location>
        <begin position="32"/>
        <end position="49"/>
    </location>
</feature>
<evidence type="ECO:0000256" key="1">
    <source>
        <dbReference type="SAM" id="MobiDB-lite"/>
    </source>
</evidence>
<dbReference type="RefSeq" id="WP_204747627.1">
    <property type="nucleotide sequence ID" value="NZ_CP069188.1"/>
</dbReference>
<sequence length="87" mass="9459">MTDPDVDRPGVQQVPVTEEGDTSVDRALISGESKDEFARQRKARSDAKTAGDLQAQVDALQAIVDDLWHIVSGETADETEASYDPDQ</sequence>
<evidence type="ECO:0000313" key="2">
    <source>
        <dbReference type="EMBL" id="QRV15010.1"/>
    </source>
</evidence>
<dbReference type="Proteomes" id="UP000637819">
    <property type="component" value="Chromosome"/>
</dbReference>
<reference evidence="2 3" key="1">
    <citation type="submission" date="2021-01" db="EMBL/GenBank/DDBJ databases">
        <title>Genome Sequence and Methylation Pattern of Haloterrigena salifodinae BOL5-1, An Extremely Halophilic Archaeon from a Bolivian Salt Mine.</title>
        <authorList>
            <person name="DasSarma P."/>
            <person name="Anton B.P."/>
            <person name="DasSarma S.L."/>
            <person name="von Ehrenheim H.A.L."/>
            <person name="Martinez F.L."/>
            <person name="Guzman D."/>
            <person name="Roberts R.J."/>
            <person name="DasSarma S."/>
        </authorList>
    </citation>
    <scope>NUCLEOTIDE SEQUENCE [LARGE SCALE GENOMIC DNA]</scope>
    <source>
        <strain evidence="2 3">BOL5-1</strain>
    </source>
</reference>
<dbReference type="AlphaFoldDB" id="A0A8T8E0R5"/>
<organism evidence="2 3">
    <name type="scientific">Haloterrigena salifodinae</name>
    <dbReference type="NCBI Taxonomy" id="2675099"/>
    <lineage>
        <taxon>Archaea</taxon>
        <taxon>Methanobacteriati</taxon>
        <taxon>Methanobacteriota</taxon>
        <taxon>Stenosarchaea group</taxon>
        <taxon>Halobacteria</taxon>
        <taxon>Halobacteriales</taxon>
        <taxon>Natrialbaceae</taxon>
        <taxon>Haloterrigena</taxon>
    </lineage>
</organism>
<feature type="region of interest" description="Disordered" evidence="1">
    <location>
        <begin position="1"/>
        <end position="52"/>
    </location>
</feature>
<dbReference type="KEGG" id="hsal:JMJ58_19200"/>
<gene>
    <name evidence="2" type="ORF">JMJ58_19200</name>
</gene>
<dbReference type="GeneID" id="62877298"/>
<keyword evidence="3" id="KW-1185">Reference proteome</keyword>
<name>A0A8T8E0R5_9EURY</name>
<proteinExistence type="predicted"/>